<dbReference type="RefSeq" id="WP_239671652.1">
    <property type="nucleotide sequence ID" value="NZ_CP049742.1"/>
</dbReference>
<dbReference type="SUPFAM" id="SSF56519">
    <property type="entry name" value="Penicillin binding protein dimerisation domain"/>
    <property type="match status" value="1"/>
</dbReference>
<dbReference type="Proteomes" id="UP000593626">
    <property type="component" value="Chromosome"/>
</dbReference>
<organism evidence="5 6">
    <name type="scientific">Mangrovibacillus cuniculi</name>
    <dbReference type="NCBI Taxonomy" id="2593652"/>
    <lineage>
        <taxon>Bacteria</taxon>
        <taxon>Bacillati</taxon>
        <taxon>Bacillota</taxon>
        <taxon>Bacilli</taxon>
        <taxon>Bacillales</taxon>
        <taxon>Bacillaceae</taxon>
        <taxon>Mangrovibacillus</taxon>
    </lineage>
</organism>
<dbReference type="InterPro" id="IPR005311">
    <property type="entry name" value="PBP_dimer"/>
</dbReference>
<feature type="domain" description="Penicillin-binding protein dimerisation" evidence="4">
    <location>
        <begin position="58"/>
        <end position="216"/>
    </location>
</feature>
<gene>
    <name evidence="5" type="ORF">G8O30_08415</name>
</gene>
<evidence type="ECO:0000256" key="2">
    <source>
        <dbReference type="ARBA" id="ARBA00012448"/>
    </source>
</evidence>
<accession>A0A7S8CBM5</accession>
<dbReference type="GO" id="GO:0009002">
    <property type="term" value="F:serine-type D-Ala-D-Ala carboxypeptidase activity"/>
    <property type="evidence" value="ECO:0007669"/>
    <property type="project" value="UniProtKB-EC"/>
</dbReference>
<dbReference type="InterPro" id="IPR050515">
    <property type="entry name" value="Beta-lactam/transpept"/>
</dbReference>
<dbReference type="PANTHER" id="PTHR30627:SF24">
    <property type="entry name" value="PENICILLIN-BINDING PROTEIN 4B"/>
    <property type="match status" value="1"/>
</dbReference>
<dbReference type="EC" id="3.4.16.4" evidence="2"/>
<reference evidence="5 6" key="1">
    <citation type="submission" date="2019-07" db="EMBL/GenBank/DDBJ databases">
        <title>Genome sequence of 2 isolates from Red Sea Mangroves.</title>
        <authorList>
            <person name="Sefrji F."/>
            <person name="Michoud G."/>
            <person name="Merlino G."/>
            <person name="Daffonchio D."/>
        </authorList>
    </citation>
    <scope>NUCLEOTIDE SEQUENCE [LARGE SCALE GENOMIC DNA]</scope>
    <source>
        <strain evidence="5 6">R1DC41</strain>
    </source>
</reference>
<dbReference type="KEGG" id="mcui:G8O30_08415"/>
<sequence>MKKRARFVAIIFLLIFGIIHFRLATLQLLHTESFGKHQINLLENSVSQRTQTIQIDDGRGHFLDNEGNPLSYDVKNVVILFPFLKYIQWDKEKLANLLAISVDQIDRQLKEHNEPFALASIGPIELTAVKMAEINDWNIPGLIASEKLYPKKQIEAEHLIGLIREDPSQLKSRYPHLSLPASIPIGIEGLQASFDSFVIPEMESRLIYHVDAIGRPLFGLHVKYAGNANPYYPLNIRTTIQTPIQQVAEEILTKHDVKKVELL</sequence>
<name>A0A7S8CBM5_9BACI</name>
<comment type="pathway">
    <text evidence="1">Cell wall biogenesis; peptidoglycan biosynthesis.</text>
</comment>
<proteinExistence type="predicted"/>
<dbReference type="AlphaFoldDB" id="A0A7S8CBM5"/>
<dbReference type="GO" id="GO:0071555">
    <property type="term" value="P:cell wall organization"/>
    <property type="evidence" value="ECO:0007669"/>
    <property type="project" value="TreeGrafter"/>
</dbReference>
<dbReference type="GO" id="GO:0005886">
    <property type="term" value="C:plasma membrane"/>
    <property type="evidence" value="ECO:0007669"/>
    <property type="project" value="TreeGrafter"/>
</dbReference>
<dbReference type="InterPro" id="IPR036138">
    <property type="entry name" value="PBP_dimer_sf"/>
</dbReference>
<dbReference type="Gene3D" id="3.90.1310.10">
    <property type="entry name" value="Penicillin-binding protein 2a (Domain 2)"/>
    <property type="match status" value="1"/>
</dbReference>
<evidence type="ECO:0000256" key="3">
    <source>
        <dbReference type="ARBA" id="ARBA00034000"/>
    </source>
</evidence>
<evidence type="ECO:0000259" key="4">
    <source>
        <dbReference type="Pfam" id="PF03717"/>
    </source>
</evidence>
<dbReference type="PANTHER" id="PTHR30627">
    <property type="entry name" value="PEPTIDOGLYCAN D,D-TRANSPEPTIDASE"/>
    <property type="match status" value="1"/>
</dbReference>
<dbReference type="EMBL" id="CP049742">
    <property type="protein sequence ID" value="QPC46983.1"/>
    <property type="molecule type" value="Genomic_DNA"/>
</dbReference>
<dbReference type="GO" id="GO:0008658">
    <property type="term" value="F:penicillin binding"/>
    <property type="evidence" value="ECO:0007669"/>
    <property type="project" value="InterPro"/>
</dbReference>
<evidence type="ECO:0000313" key="5">
    <source>
        <dbReference type="EMBL" id="QPC46983.1"/>
    </source>
</evidence>
<dbReference type="Pfam" id="PF03717">
    <property type="entry name" value="PBP_dimer"/>
    <property type="match status" value="1"/>
</dbReference>
<evidence type="ECO:0000313" key="6">
    <source>
        <dbReference type="Proteomes" id="UP000593626"/>
    </source>
</evidence>
<protein>
    <recommendedName>
        <fullName evidence="2">serine-type D-Ala-D-Ala carboxypeptidase</fullName>
        <ecNumber evidence="2">3.4.16.4</ecNumber>
    </recommendedName>
</protein>
<evidence type="ECO:0000256" key="1">
    <source>
        <dbReference type="ARBA" id="ARBA00004752"/>
    </source>
</evidence>
<dbReference type="GO" id="GO:0071972">
    <property type="term" value="F:peptidoglycan L,D-transpeptidase activity"/>
    <property type="evidence" value="ECO:0007669"/>
    <property type="project" value="TreeGrafter"/>
</dbReference>
<keyword evidence="6" id="KW-1185">Reference proteome</keyword>
<comment type="catalytic activity">
    <reaction evidence="3">
        <text>Preferential cleavage: (Ac)2-L-Lys-D-Ala-|-D-Ala. Also transpeptidation of peptidyl-alanyl moieties that are N-acyl substituents of D-alanine.</text>
        <dbReference type="EC" id="3.4.16.4"/>
    </reaction>
</comment>